<sequence length="400" mass="42507">MSFDVHAFRAHFPSLTSGVAHFDGPGGTQTPRPVAEAIAATMTGPLSLRGSELPSERNAEQVVAAFRSAYADFLNVPERGVVHGRSSTQLTYDFSHHLSRSWGPGDEVVVTRLDHDANVRPWVQAAERAGAAVRWLDLDPETALLRVDELDRVITDRTRLVAVTAASNLLGTRPPVRAIADRAHEVGALVHVDAVHHAAHGLVDATALGADFVVCSPYKFFGPHCGVLGADPALLESLSPDKLVPSTNAVPERFEFGTLPFESLAGATAAVDFLAAIAPAPTRRASLEAAYRAVAEHEHALLARLTEGLAALGDRVLNRSCATDRTPTTLLELPGHDARAAYRFLAERDVLAPAGAFYAHEAALALGLPESGGLRIGIAPYTTEDEIDRLLDGLAAFTTA</sequence>
<dbReference type="InterPro" id="IPR015422">
    <property type="entry name" value="PyrdxlP-dep_Trfase_small"/>
</dbReference>
<dbReference type="PANTHER" id="PTHR43586:SF21">
    <property type="entry name" value="PYRIDOXAL PHOSPHATE (PLP)-DEPENDENT ASPARTATE AMINOTRANSFERASE SUPERFAMILY"/>
    <property type="match status" value="1"/>
</dbReference>
<dbReference type="Pfam" id="PF00266">
    <property type="entry name" value="Aminotran_5"/>
    <property type="match status" value="1"/>
</dbReference>
<dbReference type="RefSeq" id="WP_096495186.1">
    <property type="nucleotide sequence ID" value="NZ_CP023445.1"/>
</dbReference>
<dbReference type="Gene3D" id="3.90.1150.10">
    <property type="entry name" value="Aspartate Aminotransferase, domain 1"/>
    <property type="match status" value="1"/>
</dbReference>
<proteinExistence type="predicted"/>
<evidence type="ECO:0000313" key="3">
    <source>
        <dbReference type="Proteomes" id="UP000218505"/>
    </source>
</evidence>
<gene>
    <name evidence="2" type="ORF">CNX65_20405</name>
</gene>
<dbReference type="InterPro" id="IPR015424">
    <property type="entry name" value="PyrdxlP-dep_Trfase"/>
</dbReference>
<dbReference type="NCBIfam" id="TIGR01976">
    <property type="entry name" value="am_tr_V_VC1184"/>
    <property type="match status" value="1"/>
</dbReference>
<dbReference type="SUPFAM" id="SSF53383">
    <property type="entry name" value="PLP-dependent transferases"/>
    <property type="match status" value="1"/>
</dbReference>
<dbReference type="AlphaFoldDB" id="A0A290Z8I0"/>
<evidence type="ECO:0000259" key="1">
    <source>
        <dbReference type="Pfam" id="PF00266"/>
    </source>
</evidence>
<keyword evidence="3" id="KW-1185">Reference proteome</keyword>
<dbReference type="KEGG" id="apre:CNX65_20405"/>
<dbReference type="EMBL" id="CP023445">
    <property type="protein sequence ID" value="ATE55351.1"/>
    <property type="molecule type" value="Genomic_DNA"/>
</dbReference>
<evidence type="ECO:0000313" key="2">
    <source>
        <dbReference type="EMBL" id="ATE55351.1"/>
    </source>
</evidence>
<dbReference type="Gene3D" id="3.40.640.10">
    <property type="entry name" value="Type I PLP-dependent aspartate aminotransferase-like (Major domain)"/>
    <property type="match status" value="1"/>
</dbReference>
<organism evidence="2 3">
    <name type="scientific">Actinosynnema pretiosum</name>
    <dbReference type="NCBI Taxonomy" id="42197"/>
    <lineage>
        <taxon>Bacteria</taxon>
        <taxon>Bacillati</taxon>
        <taxon>Actinomycetota</taxon>
        <taxon>Actinomycetes</taxon>
        <taxon>Pseudonocardiales</taxon>
        <taxon>Pseudonocardiaceae</taxon>
        <taxon>Actinosynnema</taxon>
    </lineage>
</organism>
<protein>
    <submittedName>
        <fullName evidence="2">Cysteine desulfurase-like protein</fullName>
    </submittedName>
</protein>
<feature type="domain" description="Aminotransferase class V" evidence="1">
    <location>
        <begin position="22"/>
        <end position="390"/>
    </location>
</feature>
<accession>A0A290Z8I0</accession>
<dbReference type="InterPro" id="IPR000192">
    <property type="entry name" value="Aminotrans_V_dom"/>
</dbReference>
<dbReference type="InterPro" id="IPR015421">
    <property type="entry name" value="PyrdxlP-dep_Trfase_major"/>
</dbReference>
<dbReference type="Proteomes" id="UP000218505">
    <property type="component" value="Chromosome"/>
</dbReference>
<dbReference type="PANTHER" id="PTHR43586">
    <property type="entry name" value="CYSTEINE DESULFURASE"/>
    <property type="match status" value="1"/>
</dbReference>
<name>A0A290Z8I0_9PSEU</name>
<dbReference type="InterPro" id="IPR011340">
    <property type="entry name" value="Cys_dSase-rel"/>
</dbReference>
<reference evidence="2" key="1">
    <citation type="submission" date="2017-09" db="EMBL/GenBank/DDBJ databases">
        <title>Complete Genome Sequence of ansamitocin-producing Bacterium Actinosynnema pretiosum X47.</title>
        <authorList>
            <person name="Cao G."/>
            <person name="Zong G."/>
            <person name="Zhong C."/>
            <person name="Fu J."/>
        </authorList>
    </citation>
    <scope>NUCLEOTIDE SEQUENCE [LARGE SCALE GENOMIC DNA]</scope>
    <source>
        <strain evidence="2">X47</strain>
    </source>
</reference>